<dbReference type="PROSITE" id="PS51257">
    <property type="entry name" value="PROKAR_LIPOPROTEIN"/>
    <property type="match status" value="1"/>
</dbReference>
<reference evidence="2" key="1">
    <citation type="submission" date="2016-11" db="EMBL/GenBank/DDBJ databases">
        <authorList>
            <person name="Varghese N."/>
            <person name="Submissions S."/>
        </authorList>
    </citation>
    <scope>NUCLEOTIDE SEQUENCE [LARGE SCALE GENOMIC DNA]</scope>
    <source>
        <strain evidence="2">YR203</strain>
    </source>
</reference>
<protein>
    <submittedName>
        <fullName evidence="1">Uncharacterized protein</fullName>
    </submittedName>
</protein>
<dbReference type="AlphaFoldDB" id="A0A1M5ASV4"/>
<dbReference type="RefSeq" id="WP_139259864.1">
    <property type="nucleotide sequence ID" value="NZ_FQVE01000002.1"/>
</dbReference>
<sequence>MKSIFFIVILMFFFSFSCKKNENTVIHIPNKDTLWLKEKTVVFISPSLKKIEKLKKEQGEDFYTIADDANYYYANATEHMDSLHEKYTNQNETVILAYKDGTKTKVIPKQKSDWYSILYKDRNFKVVDLINFTEEYSLFLNHSTK</sequence>
<proteinExistence type="predicted"/>
<dbReference type="EMBL" id="FQVE01000002">
    <property type="protein sequence ID" value="SHF33284.1"/>
    <property type="molecule type" value="Genomic_DNA"/>
</dbReference>
<gene>
    <name evidence="1" type="ORF">SAMN02787073_2021</name>
</gene>
<dbReference type="Proteomes" id="UP000184108">
    <property type="component" value="Unassembled WGS sequence"/>
</dbReference>
<accession>A0A1M5ASV4</accession>
<evidence type="ECO:0000313" key="2">
    <source>
        <dbReference type="Proteomes" id="UP000184108"/>
    </source>
</evidence>
<evidence type="ECO:0000313" key="1">
    <source>
        <dbReference type="EMBL" id="SHF33284.1"/>
    </source>
</evidence>
<organism evidence="1 2">
    <name type="scientific">Chryseobacterium vrystaatense</name>
    <dbReference type="NCBI Taxonomy" id="307480"/>
    <lineage>
        <taxon>Bacteria</taxon>
        <taxon>Pseudomonadati</taxon>
        <taxon>Bacteroidota</taxon>
        <taxon>Flavobacteriia</taxon>
        <taxon>Flavobacteriales</taxon>
        <taxon>Weeksellaceae</taxon>
        <taxon>Chryseobacterium group</taxon>
        <taxon>Chryseobacterium</taxon>
    </lineage>
</organism>
<name>A0A1M5ASV4_9FLAO</name>